<keyword evidence="2" id="KW-0472">Membrane</keyword>
<dbReference type="PANTHER" id="PTHR39608">
    <property type="entry name" value="INTEGRAL MEMBRANE PROTEIN (AFU_ORTHOLOGUE AFUA_5G08640)"/>
    <property type="match status" value="1"/>
</dbReference>
<evidence type="ECO:0008006" key="5">
    <source>
        <dbReference type="Google" id="ProtNLM"/>
    </source>
</evidence>
<comment type="caution">
    <text evidence="3">The sequence shown here is derived from an EMBL/GenBank/DDBJ whole genome shotgun (WGS) entry which is preliminary data.</text>
</comment>
<dbReference type="AlphaFoldDB" id="A0AAD6BZX3"/>
<evidence type="ECO:0000256" key="1">
    <source>
        <dbReference type="SAM" id="MobiDB-lite"/>
    </source>
</evidence>
<feature type="region of interest" description="Disordered" evidence="1">
    <location>
        <begin position="162"/>
        <end position="198"/>
    </location>
</feature>
<evidence type="ECO:0000313" key="3">
    <source>
        <dbReference type="EMBL" id="KAJ5439545.1"/>
    </source>
</evidence>
<dbReference type="GeneID" id="81604168"/>
<evidence type="ECO:0000313" key="4">
    <source>
        <dbReference type="Proteomes" id="UP001213681"/>
    </source>
</evidence>
<feature type="compositionally biased region" description="Polar residues" evidence="1">
    <location>
        <begin position="170"/>
        <end position="183"/>
    </location>
</feature>
<proteinExistence type="predicted"/>
<dbReference type="RefSeq" id="XP_056762774.1">
    <property type="nucleotide sequence ID" value="XM_056913925.1"/>
</dbReference>
<dbReference type="EMBL" id="JAPVEA010000008">
    <property type="protein sequence ID" value="KAJ5439545.1"/>
    <property type="molecule type" value="Genomic_DNA"/>
</dbReference>
<keyword evidence="2" id="KW-1133">Transmembrane helix</keyword>
<evidence type="ECO:0000256" key="2">
    <source>
        <dbReference type="SAM" id="Phobius"/>
    </source>
</evidence>
<dbReference type="Proteomes" id="UP001213681">
    <property type="component" value="Unassembled WGS sequence"/>
</dbReference>
<organism evidence="3 4">
    <name type="scientific">Penicillium daleae</name>
    <dbReference type="NCBI Taxonomy" id="63821"/>
    <lineage>
        <taxon>Eukaryota</taxon>
        <taxon>Fungi</taxon>
        <taxon>Dikarya</taxon>
        <taxon>Ascomycota</taxon>
        <taxon>Pezizomycotina</taxon>
        <taxon>Eurotiomycetes</taxon>
        <taxon>Eurotiomycetidae</taxon>
        <taxon>Eurotiales</taxon>
        <taxon>Aspergillaceae</taxon>
        <taxon>Penicillium</taxon>
    </lineage>
</organism>
<reference evidence="3" key="1">
    <citation type="submission" date="2022-12" db="EMBL/GenBank/DDBJ databases">
        <authorList>
            <person name="Petersen C."/>
        </authorList>
    </citation>
    <scope>NUCLEOTIDE SEQUENCE</scope>
    <source>
        <strain evidence="3">IBT 16125</strain>
    </source>
</reference>
<feature type="transmembrane region" description="Helical" evidence="2">
    <location>
        <begin position="40"/>
        <end position="61"/>
    </location>
</feature>
<keyword evidence="2" id="KW-0812">Transmembrane</keyword>
<protein>
    <recommendedName>
        <fullName evidence="5">MARVEL domain-containing protein</fullName>
    </recommendedName>
</protein>
<dbReference type="PANTHER" id="PTHR39608:SF2">
    <property type="entry name" value="MARVEL DOMAIN-CONTAINING PROTEIN"/>
    <property type="match status" value="1"/>
</dbReference>
<name>A0AAD6BZX3_9EURO</name>
<reference evidence="3" key="2">
    <citation type="journal article" date="2023" name="IMA Fungus">
        <title>Comparative genomic study of the Penicillium genus elucidates a diverse pangenome and 15 lateral gene transfer events.</title>
        <authorList>
            <person name="Petersen C."/>
            <person name="Sorensen T."/>
            <person name="Nielsen M.R."/>
            <person name="Sondergaard T.E."/>
            <person name="Sorensen J.L."/>
            <person name="Fitzpatrick D.A."/>
            <person name="Frisvad J.C."/>
            <person name="Nielsen K.L."/>
        </authorList>
    </citation>
    <scope>NUCLEOTIDE SEQUENCE</scope>
    <source>
        <strain evidence="3">IBT 16125</strain>
    </source>
</reference>
<feature type="transmembrane region" description="Helical" evidence="2">
    <location>
        <begin position="12"/>
        <end position="34"/>
    </location>
</feature>
<accession>A0AAD6BZX3</accession>
<sequence length="198" mass="22392">MSDHAEILRPFLFSIRLLLWLCAVITMALTAWVVSHVKGYRAVFTLVIAVLTTAFYIPSLFTSCMHRNRGYMLPLDIVFYALWLTAFIFVAQTDNAFGASGCAYFSWTVSNACRRRNSVEAFTFLTLHPHIFSNSFWTFCGLCLETLNIYLYSRDSWATPAITHPEKPNQPGQENDYGTATGTRTERAPAVNGEHTQV</sequence>
<keyword evidence="4" id="KW-1185">Reference proteome</keyword>
<feature type="transmembrane region" description="Helical" evidence="2">
    <location>
        <begin position="73"/>
        <end position="91"/>
    </location>
</feature>
<gene>
    <name evidence="3" type="ORF">N7458_010543</name>
</gene>